<proteinExistence type="predicted"/>
<dbReference type="AlphaFoldDB" id="A0A7D9LS11"/>
<name>A0A7D9LS11_PARCT</name>
<organism evidence="1 2">
    <name type="scientific">Paramuricea clavata</name>
    <name type="common">Red gorgonian</name>
    <name type="synonym">Violescent sea-whip</name>
    <dbReference type="NCBI Taxonomy" id="317549"/>
    <lineage>
        <taxon>Eukaryota</taxon>
        <taxon>Metazoa</taxon>
        <taxon>Cnidaria</taxon>
        <taxon>Anthozoa</taxon>
        <taxon>Octocorallia</taxon>
        <taxon>Malacalcyonacea</taxon>
        <taxon>Plexauridae</taxon>
        <taxon>Paramuricea</taxon>
    </lineage>
</organism>
<dbReference type="Proteomes" id="UP001152795">
    <property type="component" value="Unassembled WGS sequence"/>
</dbReference>
<gene>
    <name evidence="1" type="ORF">PACLA_8A080059</name>
</gene>
<comment type="caution">
    <text evidence="1">The sequence shown here is derived from an EMBL/GenBank/DDBJ whole genome shotgun (WGS) entry which is preliminary data.</text>
</comment>
<dbReference type="EMBL" id="CACRXK020025336">
    <property type="protein sequence ID" value="CAB4039399.1"/>
    <property type="molecule type" value="Genomic_DNA"/>
</dbReference>
<reference evidence="1" key="1">
    <citation type="submission" date="2020-04" db="EMBL/GenBank/DDBJ databases">
        <authorList>
            <person name="Alioto T."/>
            <person name="Alioto T."/>
            <person name="Gomez Garrido J."/>
        </authorList>
    </citation>
    <scope>NUCLEOTIDE SEQUENCE</scope>
    <source>
        <strain evidence="1">A484AB</strain>
    </source>
</reference>
<evidence type="ECO:0000313" key="2">
    <source>
        <dbReference type="Proteomes" id="UP001152795"/>
    </source>
</evidence>
<accession>A0A7D9LS11</accession>
<evidence type="ECO:0000313" key="1">
    <source>
        <dbReference type="EMBL" id="CAB4039399.1"/>
    </source>
</evidence>
<dbReference type="OrthoDB" id="414730at2759"/>
<keyword evidence="2" id="KW-1185">Reference proteome</keyword>
<sequence>MAITHLIEKIRKAIENNQYTIGVFLDLSKAFNTVNHSILLEKLEFYGITGLPHK</sequence>
<protein>
    <submittedName>
        <fullName evidence="1">Uncharacterized protein</fullName>
    </submittedName>
</protein>